<dbReference type="KEGG" id="acan:ACA1_296360"/>
<name>L8HLJ3_ACACF</name>
<dbReference type="STRING" id="1257118.L8HLJ3"/>
<dbReference type="GO" id="GO:0031510">
    <property type="term" value="C:SUMO activating enzyme complex"/>
    <property type="evidence" value="ECO:0007669"/>
    <property type="project" value="TreeGrafter"/>
</dbReference>
<reference evidence="9 10" key="1">
    <citation type="journal article" date="2013" name="Genome Biol.">
        <title>Genome of Acanthamoeba castellanii highlights extensive lateral gene transfer and early evolution of tyrosine kinase signaling.</title>
        <authorList>
            <person name="Clarke M."/>
            <person name="Lohan A.J."/>
            <person name="Liu B."/>
            <person name="Lagkouvardos I."/>
            <person name="Roy S."/>
            <person name="Zafar N."/>
            <person name="Bertelli C."/>
            <person name="Schilde C."/>
            <person name="Kianianmomeni A."/>
            <person name="Burglin T.R."/>
            <person name="Frech C."/>
            <person name="Turcotte B."/>
            <person name="Kopec K.O."/>
            <person name="Synnott J.M."/>
            <person name="Choo C."/>
            <person name="Paponov I."/>
            <person name="Finkler A."/>
            <person name="Soon Heng Tan C."/>
            <person name="Hutchins A.P."/>
            <person name="Weinmeier T."/>
            <person name="Rattei T."/>
            <person name="Chu J.S."/>
            <person name="Gimenez G."/>
            <person name="Irimia M."/>
            <person name="Rigden D.J."/>
            <person name="Fitzpatrick D.A."/>
            <person name="Lorenzo-Morales J."/>
            <person name="Bateman A."/>
            <person name="Chiu C.H."/>
            <person name="Tang P."/>
            <person name="Hegemann P."/>
            <person name="Fromm H."/>
            <person name="Raoult D."/>
            <person name="Greub G."/>
            <person name="Miranda-Saavedra D."/>
            <person name="Chen N."/>
            <person name="Nash P."/>
            <person name="Ginger M.L."/>
            <person name="Horn M."/>
            <person name="Schaap P."/>
            <person name="Caler L."/>
            <person name="Loftus B."/>
        </authorList>
    </citation>
    <scope>NUCLEOTIDE SEQUENCE [LARGE SCALE GENOMIC DNA]</scope>
    <source>
        <strain evidence="9 10">Neff</strain>
    </source>
</reference>
<evidence type="ECO:0000256" key="3">
    <source>
        <dbReference type="ARBA" id="ARBA00005673"/>
    </source>
</evidence>
<evidence type="ECO:0000256" key="4">
    <source>
        <dbReference type="ARBA" id="ARBA00022786"/>
    </source>
</evidence>
<comment type="pathway">
    <text evidence="2">Protein modification; protein sumoylation.</text>
</comment>
<dbReference type="Gene3D" id="3.40.50.720">
    <property type="entry name" value="NAD(P)-binding Rossmann-like Domain"/>
    <property type="match status" value="1"/>
</dbReference>
<keyword evidence="5" id="KW-0539">Nucleus</keyword>
<protein>
    <recommendedName>
        <fullName evidence="6">Ubiquitin-like 1-activating enzyme E1A</fullName>
    </recommendedName>
</protein>
<dbReference type="Pfam" id="PF00899">
    <property type="entry name" value="ThiF"/>
    <property type="match status" value="1"/>
</dbReference>
<keyword evidence="4" id="KW-0833">Ubl conjugation pathway</keyword>
<dbReference type="SUPFAM" id="SSF69572">
    <property type="entry name" value="Activating enzymes of the ubiquitin-like proteins"/>
    <property type="match status" value="1"/>
</dbReference>
<evidence type="ECO:0000259" key="8">
    <source>
        <dbReference type="Pfam" id="PF00899"/>
    </source>
</evidence>
<dbReference type="InterPro" id="IPR000011">
    <property type="entry name" value="UBQ/SUMO-activ_enz_E1-like"/>
</dbReference>
<evidence type="ECO:0000256" key="1">
    <source>
        <dbReference type="ARBA" id="ARBA00004123"/>
    </source>
</evidence>
<evidence type="ECO:0000256" key="6">
    <source>
        <dbReference type="ARBA" id="ARBA00044354"/>
    </source>
</evidence>
<evidence type="ECO:0000256" key="2">
    <source>
        <dbReference type="ARBA" id="ARBA00004718"/>
    </source>
</evidence>
<dbReference type="VEuPathDB" id="AmoebaDB:ACA1_296360"/>
<dbReference type="OMA" id="EFFGQFD"/>
<sequence length="357" mass="39638">MEVEPTSAASSLTEEEAALYDRQIRLWGADAQKRLRVANVLLAGFRGILTEVCKNLVLAGVNNVTILDRDPIRPSDLAAQFFLREEDVGKTRAEALERIQVLNPQAKLTFESADIADKDEDYLRAFNVICISTQTLATIEKVNGICRKHGIPFYAADSFGYRAFFFADLGGHSYIVEEEKPKEDEKEKENGKRSGAVDAQPPVKRQRTEAEEPPAPKTGTVVAASPLFDIVHKVNWGHASMRRVPKLFFASLLLYMWSGEHGRRPYGLTSDEQARLVEQKNAFLKKHSLRDNFLTDDFLLETARTAGAELSPICAIVGGILGQQVIKVISAKGEPEVHNLFFYDARSAMGTVEAITV</sequence>
<proteinExistence type="inferred from homology"/>
<gene>
    <name evidence="9" type="ORF">ACA1_296360</name>
</gene>
<evidence type="ECO:0000256" key="7">
    <source>
        <dbReference type="SAM" id="MobiDB-lite"/>
    </source>
</evidence>
<dbReference type="EMBL" id="KB007805">
    <property type="protein sequence ID" value="ELR25538.1"/>
    <property type="molecule type" value="Genomic_DNA"/>
</dbReference>
<dbReference type="PANTHER" id="PTHR10953">
    <property type="entry name" value="UBIQUITIN-ACTIVATING ENZYME E1"/>
    <property type="match status" value="1"/>
</dbReference>
<dbReference type="InterPro" id="IPR035985">
    <property type="entry name" value="Ubiquitin-activating_enz"/>
</dbReference>
<dbReference type="GO" id="GO:0005737">
    <property type="term" value="C:cytoplasm"/>
    <property type="evidence" value="ECO:0007669"/>
    <property type="project" value="TreeGrafter"/>
</dbReference>
<accession>L8HLJ3</accession>
<dbReference type="PRINTS" id="PR01849">
    <property type="entry name" value="UBIQUITINACT"/>
</dbReference>
<dbReference type="RefSeq" id="XP_004368293.1">
    <property type="nucleotide sequence ID" value="XM_004368236.1"/>
</dbReference>
<evidence type="ECO:0000313" key="10">
    <source>
        <dbReference type="Proteomes" id="UP000011083"/>
    </source>
</evidence>
<dbReference type="OrthoDB" id="1708823at2759"/>
<organism evidence="9 10">
    <name type="scientific">Acanthamoeba castellanii (strain ATCC 30010 / Neff)</name>
    <dbReference type="NCBI Taxonomy" id="1257118"/>
    <lineage>
        <taxon>Eukaryota</taxon>
        <taxon>Amoebozoa</taxon>
        <taxon>Discosea</taxon>
        <taxon>Longamoebia</taxon>
        <taxon>Centramoebida</taxon>
        <taxon>Acanthamoebidae</taxon>
        <taxon>Acanthamoeba</taxon>
    </lineage>
</organism>
<dbReference type="AlphaFoldDB" id="L8HLJ3"/>
<comment type="subcellular location">
    <subcellularLocation>
        <location evidence="1">Nucleus</location>
    </subcellularLocation>
</comment>
<dbReference type="Proteomes" id="UP000011083">
    <property type="component" value="Unassembled WGS sequence"/>
</dbReference>
<evidence type="ECO:0000313" key="9">
    <source>
        <dbReference type="EMBL" id="ELR25538.1"/>
    </source>
</evidence>
<dbReference type="GeneID" id="14926598"/>
<feature type="region of interest" description="Disordered" evidence="7">
    <location>
        <begin position="178"/>
        <end position="218"/>
    </location>
</feature>
<feature type="domain" description="THIF-type NAD/FAD binding fold" evidence="8">
    <location>
        <begin position="20"/>
        <end position="347"/>
    </location>
</feature>
<feature type="compositionally biased region" description="Basic and acidic residues" evidence="7">
    <location>
        <begin position="178"/>
        <end position="192"/>
    </location>
</feature>
<evidence type="ECO:0000256" key="5">
    <source>
        <dbReference type="ARBA" id="ARBA00023242"/>
    </source>
</evidence>
<dbReference type="InterPro" id="IPR045886">
    <property type="entry name" value="ThiF/MoeB/HesA"/>
</dbReference>
<dbReference type="GO" id="GO:0016925">
    <property type="term" value="P:protein sumoylation"/>
    <property type="evidence" value="ECO:0007669"/>
    <property type="project" value="TreeGrafter"/>
</dbReference>
<comment type="similarity">
    <text evidence="3">Belongs to the ubiquitin-activating E1 family.</text>
</comment>
<dbReference type="PANTHER" id="PTHR10953:SF162">
    <property type="entry name" value="SUMO-ACTIVATING ENZYME SUBUNIT 1"/>
    <property type="match status" value="1"/>
</dbReference>
<dbReference type="GO" id="GO:0019948">
    <property type="term" value="F:SUMO activating enzyme activity"/>
    <property type="evidence" value="ECO:0007669"/>
    <property type="project" value="TreeGrafter"/>
</dbReference>
<dbReference type="InterPro" id="IPR000594">
    <property type="entry name" value="ThiF_NAD_FAD-bd"/>
</dbReference>
<keyword evidence="10" id="KW-1185">Reference proteome</keyword>